<feature type="domain" description="NAD-dependent epimerase/dehydratase" evidence="1">
    <location>
        <begin position="5"/>
        <end position="222"/>
    </location>
</feature>
<dbReference type="InterPro" id="IPR001509">
    <property type="entry name" value="Epimerase_deHydtase"/>
</dbReference>
<dbReference type="EMBL" id="CP113517">
    <property type="protein sequence ID" value="WAR43801.1"/>
    <property type="molecule type" value="Genomic_DNA"/>
</dbReference>
<sequence length="321" mass="34830">MSKVVLVTGATGFIGTRLCQALRARGFIVKTLSRVAVNAQAGEFQMDLANDECPVGLFDGVDTVFHLAGIAHAVAEKREDEILYRQVNADGTRKLLEAAKLAGVKRFVFFSSVKAVGESGLQPMDESVAAPADTGYGQSKFAAEQLVLQGGYVPQPVVIRPSMVYGNTDKGNLSRMIMAVRRGLFPPLPEFHNRRSMVHVDDLVRAAVLAAENAKASGQIYIVTDGQAYSTRQIHDSIRSALGKPPIGWTVPCGLLTVLAKTGDIIGRVIGRRFFFDSAALRKLTGSAWYSSAKIERELGFKPQHTLPQTLPDIVRFLNSN</sequence>
<dbReference type="Pfam" id="PF01370">
    <property type="entry name" value="Epimerase"/>
    <property type="match status" value="1"/>
</dbReference>
<dbReference type="SUPFAM" id="SSF51735">
    <property type="entry name" value="NAD(P)-binding Rossmann-fold domains"/>
    <property type="match status" value="1"/>
</dbReference>
<dbReference type="RefSeq" id="WP_269021858.1">
    <property type="nucleotide sequence ID" value="NZ_CP113517.1"/>
</dbReference>
<organism evidence="2 3">
    <name type="scientific">Methylomonas rapida</name>
    <dbReference type="NCBI Taxonomy" id="2963939"/>
    <lineage>
        <taxon>Bacteria</taxon>
        <taxon>Pseudomonadati</taxon>
        <taxon>Pseudomonadota</taxon>
        <taxon>Gammaproteobacteria</taxon>
        <taxon>Methylococcales</taxon>
        <taxon>Methylococcaceae</taxon>
        <taxon>Methylomonas</taxon>
    </lineage>
</organism>
<evidence type="ECO:0000259" key="1">
    <source>
        <dbReference type="Pfam" id="PF01370"/>
    </source>
</evidence>
<dbReference type="InterPro" id="IPR036291">
    <property type="entry name" value="NAD(P)-bd_dom_sf"/>
</dbReference>
<reference evidence="2" key="1">
    <citation type="submission" date="2022-11" db="EMBL/GenBank/DDBJ databases">
        <title>Methylomonas rapida sp. nov., Carotenoid-Producing Obligate Methanotrophs with High Growth Characteristics and Biotechnological Potential.</title>
        <authorList>
            <person name="Tikhonova E.N."/>
            <person name="Suleimanov R.Z."/>
            <person name="Miroshnikov K."/>
            <person name="Oshkin I.Y."/>
            <person name="Belova S.E."/>
            <person name="Danilova O.V."/>
            <person name="Ashikhmin A."/>
            <person name="Konopkin A."/>
            <person name="But S.Y."/>
            <person name="Khmelenina V.N."/>
            <person name="Kuznetsov N."/>
            <person name="Pimenov N.V."/>
            <person name="Dedysh S.N."/>
        </authorList>
    </citation>
    <scope>NUCLEOTIDE SEQUENCE</scope>
    <source>
        <strain evidence="2">MP1</strain>
    </source>
</reference>
<dbReference type="Proteomes" id="UP001162780">
    <property type="component" value="Chromosome"/>
</dbReference>
<gene>
    <name evidence="2" type="ORF">NM686_015650</name>
</gene>
<dbReference type="Gene3D" id="3.40.50.720">
    <property type="entry name" value="NAD(P)-binding Rossmann-like Domain"/>
    <property type="match status" value="1"/>
</dbReference>
<evidence type="ECO:0000313" key="2">
    <source>
        <dbReference type="EMBL" id="WAR43801.1"/>
    </source>
</evidence>
<dbReference type="InterPro" id="IPR051783">
    <property type="entry name" value="NAD(P)-dependent_oxidoreduct"/>
</dbReference>
<name>A0ABY7GH74_9GAMM</name>
<evidence type="ECO:0000313" key="3">
    <source>
        <dbReference type="Proteomes" id="UP001162780"/>
    </source>
</evidence>
<protein>
    <submittedName>
        <fullName evidence="2">NAD-dependent epimerase/dehydratase family protein</fullName>
    </submittedName>
</protein>
<proteinExistence type="predicted"/>
<keyword evidence="3" id="KW-1185">Reference proteome</keyword>
<dbReference type="PANTHER" id="PTHR48079">
    <property type="entry name" value="PROTEIN YEEZ"/>
    <property type="match status" value="1"/>
</dbReference>
<accession>A0ABY7GH74</accession>
<dbReference type="PANTHER" id="PTHR48079:SF6">
    <property type="entry name" value="NAD(P)-BINDING DOMAIN-CONTAINING PROTEIN-RELATED"/>
    <property type="match status" value="1"/>
</dbReference>